<dbReference type="InterPro" id="IPR039425">
    <property type="entry name" value="RNA_pol_sigma-70-like"/>
</dbReference>
<evidence type="ECO:0000313" key="7">
    <source>
        <dbReference type="EMBL" id="BEG98989.1"/>
    </source>
</evidence>
<dbReference type="RefSeq" id="WP_353334193.1">
    <property type="nucleotide sequence ID" value="NZ_AP028055.1"/>
</dbReference>
<evidence type="ECO:0000313" key="8">
    <source>
        <dbReference type="Proteomes" id="UP001496674"/>
    </source>
</evidence>
<name>A0ABM8IAD5_9BACE</name>
<feature type="domain" description="RNA polymerase sigma factor 70 region 4 type 2" evidence="6">
    <location>
        <begin position="136"/>
        <end position="186"/>
    </location>
</feature>
<dbReference type="Pfam" id="PF08281">
    <property type="entry name" value="Sigma70_r4_2"/>
    <property type="match status" value="1"/>
</dbReference>
<proteinExistence type="inferred from homology"/>
<sequence>MNNYNRKSVSIIDIDEMVIVNLNKGDMKAFRQIYDAFYVYLCTIATAYIFDRDVAREVVNDVFVNLWENRENITYPITPYLKKAVQNRSLNYIRSIQSRERVLTEAEELLNQFQEEYITSTDTPLSVLEKKEVEDLILDAVNNLPERCRAIFTDNLYNNKSYDEIAESYGITVSTVRVQIKIALTKVKDALNPILTYLFIFSLIFFIFR</sequence>
<keyword evidence="5" id="KW-1133">Transmembrane helix</keyword>
<dbReference type="InterPro" id="IPR014327">
    <property type="entry name" value="RNA_pol_sigma70_bacteroid"/>
</dbReference>
<dbReference type="SUPFAM" id="SSF88659">
    <property type="entry name" value="Sigma3 and sigma4 domains of RNA polymerase sigma factors"/>
    <property type="match status" value="1"/>
</dbReference>
<reference evidence="7 8" key="1">
    <citation type="submission" date="2023-04" db="EMBL/GenBank/DDBJ databases">
        <title>Draft genome sequence of acteroides sedimenti strain YN3PY1.</title>
        <authorList>
            <person name="Yoshida N."/>
        </authorList>
    </citation>
    <scope>NUCLEOTIDE SEQUENCE [LARGE SCALE GENOMIC DNA]</scope>
    <source>
        <strain evidence="7 8">YN3PY1</strain>
    </source>
</reference>
<keyword evidence="4" id="KW-0804">Transcription</keyword>
<dbReference type="CDD" id="cd06171">
    <property type="entry name" value="Sigma70_r4"/>
    <property type="match status" value="1"/>
</dbReference>
<dbReference type="EMBL" id="AP028055">
    <property type="protein sequence ID" value="BEG98989.1"/>
    <property type="molecule type" value="Genomic_DNA"/>
</dbReference>
<dbReference type="InterPro" id="IPR013325">
    <property type="entry name" value="RNA_pol_sigma_r2"/>
</dbReference>
<comment type="similarity">
    <text evidence="1">Belongs to the sigma-70 factor family. ECF subfamily.</text>
</comment>
<dbReference type="PANTHER" id="PTHR43133">
    <property type="entry name" value="RNA POLYMERASE ECF-TYPE SIGMA FACTO"/>
    <property type="match status" value="1"/>
</dbReference>
<keyword evidence="3" id="KW-0731">Sigma factor</keyword>
<evidence type="ECO:0000256" key="1">
    <source>
        <dbReference type="ARBA" id="ARBA00010641"/>
    </source>
</evidence>
<evidence type="ECO:0000256" key="5">
    <source>
        <dbReference type="SAM" id="Phobius"/>
    </source>
</evidence>
<dbReference type="InterPro" id="IPR036388">
    <property type="entry name" value="WH-like_DNA-bd_sf"/>
</dbReference>
<dbReference type="NCBIfam" id="TIGR02937">
    <property type="entry name" value="sigma70-ECF"/>
    <property type="match status" value="1"/>
</dbReference>
<gene>
    <name evidence="7" type="ORF">BSYN_12540</name>
</gene>
<evidence type="ECO:0000256" key="3">
    <source>
        <dbReference type="ARBA" id="ARBA00023082"/>
    </source>
</evidence>
<dbReference type="InterPro" id="IPR014284">
    <property type="entry name" value="RNA_pol_sigma-70_dom"/>
</dbReference>
<dbReference type="SUPFAM" id="SSF88946">
    <property type="entry name" value="Sigma2 domain of RNA polymerase sigma factors"/>
    <property type="match status" value="1"/>
</dbReference>
<dbReference type="PANTHER" id="PTHR43133:SF46">
    <property type="entry name" value="RNA POLYMERASE SIGMA-70 FACTOR ECF SUBFAMILY"/>
    <property type="match status" value="1"/>
</dbReference>
<evidence type="ECO:0000256" key="2">
    <source>
        <dbReference type="ARBA" id="ARBA00023015"/>
    </source>
</evidence>
<dbReference type="Gene3D" id="1.10.1740.10">
    <property type="match status" value="1"/>
</dbReference>
<keyword evidence="2" id="KW-0805">Transcription regulation</keyword>
<dbReference type="NCBIfam" id="TIGR02985">
    <property type="entry name" value="Sig70_bacteroi1"/>
    <property type="match status" value="1"/>
</dbReference>
<dbReference type="InterPro" id="IPR013324">
    <property type="entry name" value="RNA_pol_sigma_r3/r4-like"/>
</dbReference>
<feature type="transmembrane region" description="Helical" evidence="5">
    <location>
        <begin position="190"/>
        <end position="208"/>
    </location>
</feature>
<keyword evidence="5" id="KW-0812">Transmembrane</keyword>
<keyword evidence="5" id="KW-0472">Membrane</keyword>
<protein>
    <submittedName>
        <fullName evidence="7">RNA polymerase sigma-70 factor</fullName>
    </submittedName>
</protein>
<dbReference type="Gene3D" id="1.10.10.10">
    <property type="entry name" value="Winged helix-like DNA-binding domain superfamily/Winged helix DNA-binding domain"/>
    <property type="match status" value="1"/>
</dbReference>
<dbReference type="Proteomes" id="UP001496674">
    <property type="component" value="Chromosome"/>
</dbReference>
<evidence type="ECO:0000259" key="6">
    <source>
        <dbReference type="Pfam" id="PF08281"/>
    </source>
</evidence>
<keyword evidence="8" id="KW-1185">Reference proteome</keyword>
<evidence type="ECO:0000256" key="4">
    <source>
        <dbReference type="ARBA" id="ARBA00023163"/>
    </source>
</evidence>
<dbReference type="InterPro" id="IPR013249">
    <property type="entry name" value="RNA_pol_sigma70_r4_t2"/>
</dbReference>
<accession>A0ABM8IAD5</accession>
<organism evidence="7 8">
    <name type="scientific">Bacteroides sedimenti</name>
    <dbReference type="NCBI Taxonomy" id="2136147"/>
    <lineage>
        <taxon>Bacteria</taxon>
        <taxon>Pseudomonadati</taxon>
        <taxon>Bacteroidota</taxon>
        <taxon>Bacteroidia</taxon>
        <taxon>Bacteroidales</taxon>
        <taxon>Bacteroidaceae</taxon>
        <taxon>Bacteroides</taxon>
    </lineage>
</organism>